<organism evidence="11 12">
    <name type="scientific">Thermocrinis minervae</name>
    <dbReference type="NCBI Taxonomy" id="381751"/>
    <lineage>
        <taxon>Bacteria</taxon>
        <taxon>Pseudomonadati</taxon>
        <taxon>Aquificota</taxon>
        <taxon>Aquificia</taxon>
        <taxon>Aquificales</taxon>
        <taxon>Aquificaceae</taxon>
        <taxon>Thermocrinis</taxon>
    </lineage>
</organism>
<comment type="subunit">
    <text evidence="10">Probably interacts with PlsX.</text>
</comment>
<dbReference type="NCBIfam" id="TIGR00023">
    <property type="entry name" value="glycerol-3-phosphate 1-O-acyltransferase PlsY"/>
    <property type="match status" value="1"/>
</dbReference>
<dbReference type="GO" id="GO:0008654">
    <property type="term" value="P:phospholipid biosynthetic process"/>
    <property type="evidence" value="ECO:0007669"/>
    <property type="project" value="UniProtKB-UniRule"/>
</dbReference>
<keyword evidence="3 10" id="KW-0808">Transferase</keyword>
<keyword evidence="9 10" id="KW-1208">Phospholipid metabolism</keyword>
<evidence type="ECO:0000256" key="7">
    <source>
        <dbReference type="ARBA" id="ARBA00023136"/>
    </source>
</evidence>
<dbReference type="STRING" id="381751.SAMN05444391_1180"/>
<reference evidence="11 12" key="1">
    <citation type="submission" date="2016-11" db="EMBL/GenBank/DDBJ databases">
        <authorList>
            <person name="Jaros S."/>
            <person name="Januszkiewicz K."/>
            <person name="Wedrychowicz H."/>
        </authorList>
    </citation>
    <scope>NUCLEOTIDE SEQUENCE [LARGE SCALE GENOMIC DNA]</scope>
    <source>
        <strain evidence="11 12">DSM 19557</strain>
    </source>
</reference>
<evidence type="ECO:0000256" key="1">
    <source>
        <dbReference type="ARBA" id="ARBA00022475"/>
    </source>
</evidence>
<keyword evidence="5 10" id="KW-1133">Transmembrane helix</keyword>
<evidence type="ECO:0000313" key="12">
    <source>
        <dbReference type="Proteomes" id="UP000189810"/>
    </source>
</evidence>
<evidence type="ECO:0000256" key="9">
    <source>
        <dbReference type="ARBA" id="ARBA00023264"/>
    </source>
</evidence>
<evidence type="ECO:0000256" key="5">
    <source>
        <dbReference type="ARBA" id="ARBA00022989"/>
    </source>
</evidence>
<feature type="transmembrane region" description="Helical" evidence="10">
    <location>
        <begin position="51"/>
        <end position="69"/>
    </location>
</feature>
<dbReference type="HAMAP" id="MF_01043">
    <property type="entry name" value="PlsY"/>
    <property type="match status" value="1"/>
</dbReference>
<comment type="subcellular location">
    <subcellularLocation>
        <location evidence="10">Cell membrane</location>
        <topology evidence="10">Multi-pass membrane protein</topology>
    </subcellularLocation>
</comment>
<dbReference type="GO" id="GO:0005886">
    <property type="term" value="C:plasma membrane"/>
    <property type="evidence" value="ECO:0007669"/>
    <property type="project" value="UniProtKB-SubCell"/>
</dbReference>
<dbReference type="UniPathway" id="UPA00085"/>
<keyword evidence="4 10" id="KW-0812">Transmembrane</keyword>
<dbReference type="OrthoDB" id="9777124at2"/>
<keyword evidence="12" id="KW-1185">Reference proteome</keyword>
<dbReference type="Pfam" id="PF02660">
    <property type="entry name" value="G3P_acyltransf"/>
    <property type="match status" value="1"/>
</dbReference>
<dbReference type="RefSeq" id="WP_079654284.1">
    <property type="nucleotide sequence ID" value="NZ_LT670846.1"/>
</dbReference>
<evidence type="ECO:0000313" key="11">
    <source>
        <dbReference type="EMBL" id="SHK48591.1"/>
    </source>
</evidence>
<dbReference type="EC" id="2.3.1.275" evidence="10"/>
<evidence type="ECO:0000256" key="10">
    <source>
        <dbReference type="HAMAP-Rule" id="MF_01043"/>
    </source>
</evidence>
<feature type="transmembrane region" description="Helical" evidence="10">
    <location>
        <begin position="76"/>
        <end position="97"/>
    </location>
</feature>
<comment type="pathway">
    <text evidence="10">Lipid metabolism; phospholipid metabolism.</text>
</comment>
<keyword evidence="2 10" id="KW-0444">Lipid biosynthesis</keyword>
<keyword evidence="1 10" id="KW-1003">Cell membrane</keyword>
<evidence type="ECO:0000256" key="2">
    <source>
        <dbReference type="ARBA" id="ARBA00022516"/>
    </source>
</evidence>
<dbReference type="GO" id="GO:0043772">
    <property type="term" value="F:acyl-phosphate glycerol-3-phosphate acyltransferase activity"/>
    <property type="evidence" value="ECO:0007669"/>
    <property type="project" value="UniProtKB-UniRule"/>
</dbReference>
<accession>A0A1M6SV41</accession>
<comment type="function">
    <text evidence="10">Catalyzes the transfer of an acyl group from acyl-phosphate (acyl-PO(4)) to glycerol-3-phosphate (G3P) to form lysophosphatidic acid (LPA). This enzyme utilizes acyl-phosphate as fatty acyl donor, but not acyl-CoA or acyl-ACP.</text>
</comment>
<keyword evidence="8 10" id="KW-0594">Phospholipid biosynthesis</keyword>
<feature type="transmembrane region" description="Helical" evidence="10">
    <location>
        <begin position="160"/>
        <end position="175"/>
    </location>
</feature>
<evidence type="ECO:0000256" key="6">
    <source>
        <dbReference type="ARBA" id="ARBA00023098"/>
    </source>
</evidence>
<dbReference type="PANTHER" id="PTHR30309">
    <property type="entry name" value="INNER MEMBRANE PROTEIN YGIH"/>
    <property type="match status" value="1"/>
</dbReference>
<sequence>MDSVLLIVFSYLLGSILFGEHIAKLKGVDIRSVGSGNVGATNVGRVLGRKYAVLVFLLDAFKGFFPILLSRLYFGLDSWTTFFVGLACVLGHMYPIFHDFRGGKGVATASGVLLGVSPLTFLLSMIFWTLLVKLKGYVSLASMGSSLFATLLLLLQGYDYRVVFMSLFITMLIVYRHKDNIKRLLEGTEHRVRL</sequence>
<evidence type="ECO:0000256" key="3">
    <source>
        <dbReference type="ARBA" id="ARBA00022679"/>
    </source>
</evidence>
<dbReference type="InterPro" id="IPR003811">
    <property type="entry name" value="G3P_acylTferase_PlsY"/>
</dbReference>
<keyword evidence="7 10" id="KW-0472">Membrane</keyword>
<evidence type="ECO:0000256" key="8">
    <source>
        <dbReference type="ARBA" id="ARBA00023209"/>
    </source>
</evidence>
<dbReference type="EMBL" id="LT670846">
    <property type="protein sequence ID" value="SHK48591.1"/>
    <property type="molecule type" value="Genomic_DNA"/>
</dbReference>
<feature type="transmembrane region" description="Helical" evidence="10">
    <location>
        <begin position="109"/>
        <end position="130"/>
    </location>
</feature>
<keyword evidence="11" id="KW-0012">Acyltransferase</keyword>
<keyword evidence="6 10" id="KW-0443">Lipid metabolism</keyword>
<comment type="catalytic activity">
    <reaction evidence="10">
        <text>an acyl phosphate + sn-glycerol 3-phosphate = a 1-acyl-sn-glycero-3-phosphate + phosphate</text>
        <dbReference type="Rhea" id="RHEA:34075"/>
        <dbReference type="ChEBI" id="CHEBI:43474"/>
        <dbReference type="ChEBI" id="CHEBI:57597"/>
        <dbReference type="ChEBI" id="CHEBI:57970"/>
        <dbReference type="ChEBI" id="CHEBI:59918"/>
        <dbReference type="EC" id="2.3.1.275"/>
    </reaction>
</comment>
<gene>
    <name evidence="10" type="primary">plsY</name>
    <name evidence="11" type="ORF">SAMN05444391_1180</name>
</gene>
<proteinExistence type="inferred from homology"/>
<dbReference type="AlphaFoldDB" id="A0A1M6SV41"/>
<dbReference type="PANTHER" id="PTHR30309:SF0">
    <property type="entry name" value="GLYCEROL-3-PHOSPHATE ACYLTRANSFERASE-RELATED"/>
    <property type="match status" value="1"/>
</dbReference>
<protein>
    <recommendedName>
        <fullName evidence="10">Glycerol-3-phosphate acyltransferase</fullName>
    </recommendedName>
    <alternativeName>
        <fullName evidence="10">Acyl-PO4 G3P acyltransferase</fullName>
    </alternativeName>
    <alternativeName>
        <fullName evidence="10">Acyl-phosphate--glycerol-3-phosphate acyltransferase</fullName>
    </alternativeName>
    <alternativeName>
        <fullName evidence="10">G3P acyltransferase</fullName>
        <shortName evidence="10">GPAT</shortName>
        <ecNumber evidence="10">2.3.1.275</ecNumber>
    </alternativeName>
    <alternativeName>
        <fullName evidence="10">Lysophosphatidic acid synthase</fullName>
        <shortName evidence="10">LPA synthase</shortName>
    </alternativeName>
</protein>
<dbReference type="Proteomes" id="UP000189810">
    <property type="component" value="Chromosome I"/>
</dbReference>
<dbReference type="SMART" id="SM01207">
    <property type="entry name" value="G3P_acyltransf"/>
    <property type="match status" value="1"/>
</dbReference>
<name>A0A1M6SV41_9AQUI</name>
<comment type="similarity">
    <text evidence="10">Belongs to the PlsY family.</text>
</comment>
<evidence type="ECO:0000256" key="4">
    <source>
        <dbReference type="ARBA" id="ARBA00022692"/>
    </source>
</evidence>